<dbReference type="STRING" id="561176.SAMN04488561_4850"/>
<reference evidence="2" key="1">
    <citation type="submission" date="2016-10" db="EMBL/GenBank/DDBJ databases">
        <authorList>
            <person name="Varghese N."/>
            <person name="Submissions S."/>
        </authorList>
    </citation>
    <scope>NUCLEOTIDE SEQUENCE [LARGE SCALE GENOMIC DNA]</scope>
    <source>
        <strain evidence="2">DSM 45237</strain>
    </source>
</reference>
<sequence length="362" mass="38762">MDDAELVRRRLRTVGLGGPLDASTPAEVVGWFGAVQSQDYHPAKWGVAQRLGGAVTDPDLDRAFAGGELLRTHVLRPTWHFVTPADIRWLLALTAPRVHALNAYYYRQCELDDALLRRTAGLVADAVAGGNHLTRAEVAAVLERHGIVATGIRLGYILGFAELEQVVCSGPLRGKQHTYALLDERAPAAAPLDRDDALARLVRRFFTSHGPATAKDLSWWSSLTLADLATGLAAAGDALESIDVDGVTYWSAAGAADTVVDETAVHLLQAYDEYLVGYTESKRLLDLADVTAGARLDVANGVLLLGTQVAGRWRRTLKAREVVLDIGLYEPLRAAATPGLQAAADGYGAFVGRPATVVASRL</sequence>
<dbReference type="EMBL" id="FNUC01000004">
    <property type="protein sequence ID" value="SEF15113.1"/>
    <property type="molecule type" value="Genomic_DNA"/>
</dbReference>
<keyword evidence="2" id="KW-1185">Reference proteome</keyword>
<organism evidence="1 2">
    <name type="scientific">Jiangella alba</name>
    <dbReference type="NCBI Taxonomy" id="561176"/>
    <lineage>
        <taxon>Bacteria</taxon>
        <taxon>Bacillati</taxon>
        <taxon>Actinomycetota</taxon>
        <taxon>Actinomycetes</taxon>
        <taxon>Jiangellales</taxon>
        <taxon>Jiangellaceae</taxon>
        <taxon>Jiangella</taxon>
    </lineage>
</organism>
<dbReference type="OrthoDB" id="9148135at2"/>
<proteinExistence type="predicted"/>
<evidence type="ECO:0000313" key="1">
    <source>
        <dbReference type="EMBL" id="SEF15113.1"/>
    </source>
</evidence>
<dbReference type="Pfam" id="PF06224">
    <property type="entry name" value="AlkZ-like"/>
    <property type="match status" value="1"/>
</dbReference>
<dbReference type="AlphaFoldDB" id="A0A1H5PMI1"/>
<gene>
    <name evidence="1" type="ORF">SAMN04488561_4850</name>
</gene>
<dbReference type="PANTHER" id="PTHR38479">
    <property type="entry name" value="LMO0824 PROTEIN"/>
    <property type="match status" value="1"/>
</dbReference>
<name>A0A1H5PMI1_9ACTN</name>
<evidence type="ECO:0000313" key="2">
    <source>
        <dbReference type="Proteomes" id="UP000181980"/>
    </source>
</evidence>
<dbReference type="RefSeq" id="WP_069109291.1">
    <property type="nucleotide sequence ID" value="NZ_FNUC01000004.1"/>
</dbReference>
<dbReference type="Proteomes" id="UP000181980">
    <property type="component" value="Unassembled WGS sequence"/>
</dbReference>
<protein>
    <submittedName>
        <fullName evidence="1">Winged helix DNA-binding domain-containing protein</fullName>
    </submittedName>
</protein>
<dbReference type="PANTHER" id="PTHR38479:SF2">
    <property type="entry name" value="WINGED HELIX DNA-BINDING DOMAIN-CONTAINING PROTEIN"/>
    <property type="match status" value="1"/>
</dbReference>
<dbReference type="GO" id="GO:0003677">
    <property type="term" value="F:DNA binding"/>
    <property type="evidence" value="ECO:0007669"/>
    <property type="project" value="UniProtKB-KW"/>
</dbReference>
<keyword evidence="1" id="KW-0238">DNA-binding</keyword>
<accession>A0A1H5PMI1</accession>
<dbReference type="InterPro" id="IPR009351">
    <property type="entry name" value="AlkZ-like"/>
</dbReference>